<proteinExistence type="predicted"/>
<reference evidence="1" key="1">
    <citation type="submission" date="2020-08" db="EMBL/GenBank/DDBJ databases">
        <title>Multicomponent nature underlies the extraordinary mechanical properties of spider dragline silk.</title>
        <authorList>
            <person name="Kono N."/>
            <person name="Nakamura H."/>
            <person name="Mori M."/>
            <person name="Yoshida Y."/>
            <person name="Ohtoshi R."/>
            <person name="Malay A.D."/>
            <person name="Moran D.A.P."/>
            <person name="Tomita M."/>
            <person name="Numata K."/>
            <person name="Arakawa K."/>
        </authorList>
    </citation>
    <scope>NUCLEOTIDE SEQUENCE</scope>
</reference>
<name>A0A8X6QTC5_NEPPI</name>
<keyword evidence="2" id="KW-1185">Reference proteome</keyword>
<protein>
    <submittedName>
        <fullName evidence="1">Uncharacterized protein</fullName>
    </submittedName>
</protein>
<gene>
    <name evidence="1" type="ORF">NPIL_435461</name>
</gene>
<dbReference type="EMBL" id="BMAW01035970">
    <property type="protein sequence ID" value="GFU41983.1"/>
    <property type="molecule type" value="Genomic_DNA"/>
</dbReference>
<evidence type="ECO:0000313" key="1">
    <source>
        <dbReference type="EMBL" id="GFU41983.1"/>
    </source>
</evidence>
<evidence type="ECO:0000313" key="2">
    <source>
        <dbReference type="Proteomes" id="UP000887013"/>
    </source>
</evidence>
<dbReference type="Proteomes" id="UP000887013">
    <property type="component" value="Unassembled WGS sequence"/>
</dbReference>
<accession>A0A8X6QTC5</accession>
<organism evidence="1 2">
    <name type="scientific">Nephila pilipes</name>
    <name type="common">Giant wood spider</name>
    <name type="synonym">Nephila maculata</name>
    <dbReference type="NCBI Taxonomy" id="299642"/>
    <lineage>
        <taxon>Eukaryota</taxon>
        <taxon>Metazoa</taxon>
        <taxon>Ecdysozoa</taxon>
        <taxon>Arthropoda</taxon>
        <taxon>Chelicerata</taxon>
        <taxon>Arachnida</taxon>
        <taxon>Araneae</taxon>
        <taxon>Araneomorphae</taxon>
        <taxon>Entelegynae</taxon>
        <taxon>Araneoidea</taxon>
        <taxon>Nephilidae</taxon>
        <taxon>Nephila</taxon>
    </lineage>
</organism>
<sequence length="152" mass="17889">MRQRRYRDAFIALHCTDRHVRIYCDRQTDDRQSHTGTTPPTQPLCPNFKSTLPPRALRHWLGNGLPALRNRTQSGNVACRSNAVIYVKFWNHHHNRRCKRFAFKPQSPQTPVYLRTPHTNTETIPQRHLKQHIITNVIALPKCRDQPSCFIF</sequence>
<dbReference type="AlphaFoldDB" id="A0A8X6QTC5"/>
<comment type="caution">
    <text evidence="1">The sequence shown here is derived from an EMBL/GenBank/DDBJ whole genome shotgun (WGS) entry which is preliminary data.</text>
</comment>